<name>A0A521EXJ6_9BACT</name>
<dbReference type="GO" id="GO:0008422">
    <property type="term" value="F:beta-glucosidase activity"/>
    <property type="evidence" value="ECO:0007669"/>
    <property type="project" value="UniProtKB-EC"/>
</dbReference>
<dbReference type="EC" id="3.2.1.21" evidence="3"/>
<keyword evidence="4 7" id="KW-0732">Signal</keyword>
<dbReference type="Proteomes" id="UP000317557">
    <property type="component" value="Unassembled WGS sequence"/>
</dbReference>
<dbReference type="InterPro" id="IPR036881">
    <property type="entry name" value="Glyco_hydro_3_C_sf"/>
</dbReference>
<accession>A0A521EXJ6</accession>
<dbReference type="GO" id="GO:0009251">
    <property type="term" value="P:glucan catabolic process"/>
    <property type="evidence" value="ECO:0007669"/>
    <property type="project" value="TreeGrafter"/>
</dbReference>
<keyword evidence="5" id="KW-0378">Hydrolase</keyword>
<gene>
    <name evidence="9" type="ORF">SAMN06265219_11428</name>
</gene>
<evidence type="ECO:0000313" key="9">
    <source>
        <dbReference type="EMBL" id="SMO88702.1"/>
    </source>
</evidence>
<proteinExistence type="inferred from homology"/>
<dbReference type="Gene3D" id="2.60.40.10">
    <property type="entry name" value="Immunoglobulins"/>
    <property type="match status" value="1"/>
</dbReference>
<dbReference type="InterPro" id="IPR026891">
    <property type="entry name" value="Fn3-like"/>
</dbReference>
<dbReference type="Pfam" id="PF00933">
    <property type="entry name" value="Glyco_hydro_3"/>
    <property type="match status" value="1"/>
</dbReference>
<evidence type="ECO:0000259" key="8">
    <source>
        <dbReference type="SMART" id="SM01217"/>
    </source>
</evidence>
<dbReference type="Pfam" id="PF14310">
    <property type="entry name" value="Fn3-like"/>
    <property type="match status" value="1"/>
</dbReference>
<dbReference type="InterPro" id="IPR036962">
    <property type="entry name" value="Glyco_hydro_3_N_sf"/>
</dbReference>
<dbReference type="PANTHER" id="PTHR30620">
    <property type="entry name" value="PERIPLASMIC BETA-GLUCOSIDASE-RELATED"/>
    <property type="match status" value="1"/>
</dbReference>
<dbReference type="AlphaFoldDB" id="A0A521EXJ6"/>
<dbReference type="Gene3D" id="3.20.20.300">
    <property type="entry name" value="Glycoside hydrolase, family 3, N-terminal domain"/>
    <property type="match status" value="1"/>
</dbReference>
<dbReference type="InterPro" id="IPR017853">
    <property type="entry name" value="GH"/>
</dbReference>
<evidence type="ECO:0000313" key="10">
    <source>
        <dbReference type="Proteomes" id="UP000317557"/>
    </source>
</evidence>
<dbReference type="Gene3D" id="3.40.50.1700">
    <property type="entry name" value="Glycoside hydrolase family 3 C-terminal domain"/>
    <property type="match status" value="1"/>
</dbReference>
<dbReference type="PANTHER" id="PTHR30620:SF16">
    <property type="entry name" value="LYSOSOMAL BETA GLUCOSIDASE"/>
    <property type="match status" value="1"/>
</dbReference>
<keyword evidence="6" id="KW-0326">Glycosidase</keyword>
<feature type="chain" id="PRO_5021700242" description="beta-glucosidase" evidence="7">
    <location>
        <begin position="20"/>
        <end position="758"/>
    </location>
</feature>
<dbReference type="SUPFAM" id="SSF51445">
    <property type="entry name" value="(Trans)glycosidases"/>
    <property type="match status" value="1"/>
</dbReference>
<dbReference type="SUPFAM" id="SSF52279">
    <property type="entry name" value="Beta-D-glucan exohydrolase, C-terminal domain"/>
    <property type="match status" value="1"/>
</dbReference>
<comment type="catalytic activity">
    <reaction evidence="1">
        <text>Hydrolysis of terminal, non-reducing beta-D-glucosyl residues with release of beta-D-glucose.</text>
        <dbReference type="EC" id="3.2.1.21"/>
    </reaction>
</comment>
<evidence type="ECO:0000256" key="2">
    <source>
        <dbReference type="ARBA" id="ARBA00005336"/>
    </source>
</evidence>
<reference evidence="9 10" key="1">
    <citation type="submission" date="2017-05" db="EMBL/GenBank/DDBJ databases">
        <authorList>
            <person name="Varghese N."/>
            <person name="Submissions S."/>
        </authorList>
    </citation>
    <scope>NUCLEOTIDE SEQUENCE [LARGE SCALE GENOMIC DNA]</scope>
    <source>
        <strain evidence="9 10">DSM 21985</strain>
    </source>
</reference>
<dbReference type="SMART" id="SM01217">
    <property type="entry name" value="Fn3_like"/>
    <property type="match status" value="1"/>
</dbReference>
<comment type="similarity">
    <text evidence="2">Belongs to the glycosyl hydrolase 3 family.</text>
</comment>
<evidence type="ECO:0000256" key="7">
    <source>
        <dbReference type="SAM" id="SignalP"/>
    </source>
</evidence>
<dbReference type="InterPro" id="IPR001764">
    <property type="entry name" value="Glyco_hydro_3_N"/>
</dbReference>
<organism evidence="9 10">
    <name type="scientific">Gracilimonas mengyeensis</name>
    <dbReference type="NCBI Taxonomy" id="1302730"/>
    <lineage>
        <taxon>Bacteria</taxon>
        <taxon>Pseudomonadati</taxon>
        <taxon>Balneolota</taxon>
        <taxon>Balneolia</taxon>
        <taxon>Balneolales</taxon>
        <taxon>Balneolaceae</taxon>
        <taxon>Gracilimonas</taxon>
    </lineage>
</organism>
<dbReference type="InterPro" id="IPR051915">
    <property type="entry name" value="Cellulose_Degrad_GH3"/>
</dbReference>
<evidence type="ECO:0000256" key="1">
    <source>
        <dbReference type="ARBA" id="ARBA00000448"/>
    </source>
</evidence>
<dbReference type="OrthoDB" id="9805821at2"/>
<dbReference type="RefSeq" id="WP_142455487.1">
    <property type="nucleotide sequence ID" value="NZ_FXTP01000014.1"/>
</dbReference>
<evidence type="ECO:0000256" key="3">
    <source>
        <dbReference type="ARBA" id="ARBA00012744"/>
    </source>
</evidence>
<dbReference type="FunFam" id="2.60.40.10:FF:000495">
    <property type="entry name" value="Periplasmic beta-glucosidase"/>
    <property type="match status" value="1"/>
</dbReference>
<sequence length="758" mass="84540">MKTLFLFTFYLLFSLGISAQTVEPYKNPDLPISDRVEDLLSRMTLEEKIGQMDQLNITLINTTGEQRDVELVKSKAREYILNHHIGSFLNGEAVPAQQWYEFTKALQKIAVEESRLGIPIIYGIDHMHGASYLAGATIFPHNINLAATFDVQHSINNGHITALESADLGHHWIFAPVLDLGRNPKWPRLYETYGESYHVASEMGSAYVKALQNNPDISPYKVAATGKHFLGYSDPRSGWDRTPVDLSGQSIHELHAPAFQAAIDAGMKTIMVNSSEINGIPVHASKEILTNLLRGHMGFDGVIVTDWDDIGKLVNYHYTAKDYTQATEMALNAGIDMSMTPTSLAFSESVMELVKSERISESRIDESVRRILTLKFELGLFEHPYPRNDRFERIGSNANKAKARAAAEESIVLLKNENAVLPLVKSPEKILLVGRSANSKRNLSGGWTVGWQGAEEERYPKDMHTIYTALKAEFDQSTITLMPENTSTKDLQSAAREHDLIIAAIGEEPYTEFVGNLTTLELPADQQSLITTVAASGKPVIGIFVGGRPLIVSDVLDEMDGYLWAGLPGFEGAESIANILSGDVNPSGKLPFSYPIYPSHFVPYNHKPSDVYFFDPEEANSITQGEKNVWQWPFGFGLSYTEFEYSDFTLSANTLSVDETITASITVTNTGERAGKESVIWYLHDQVGTVTRPVKEVKHMKKIFLEPGESSIVQFTIEPDKDLGFPDENRRYRLEPGKYTVMVNNEKVDFELLQNQTP</sequence>
<evidence type="ECO:0000256" key="6">
    <source>
        <dbReference type="ARBA" id="ARBA00023295"/>
    </source>
</evidence>
<dbReference type="InterPro" id="IPR002772">
    <property type="entry name" value="Glyco_hydro_3_C"/>
</dbReference>
<dbReference type="FunFam" id="3.20.20.300:FF:000007">
    <property type="entry name" value="Lysosomal beta glucosidase"/>
    <property type="match status" value="1"/>
</dbReference>
<dbReference type="Pfam" id="PF01915">
    <property type="entry name" value="Glyco_hydro_3_C"/>
    <property type="match status" value="1"/>
</dbReference>
<dbReference type="PRINTS" id="PR00133">
    <property type="entry name" value="GLHYDRLASE3"/>
</dbReference>
<dbReference type="InterPro" id="IPR013783">
    <property type="entry name" value="Ig-like_fold"/>
</dbReference>
<keyword evidence="10" id="KW-1185">Reference proteome</keyword>
<protein>
    <recommendedName>
        <fullName evidence="3">beta-glucosidase</fullName>
        <ecNumber evidence="3">3.2.1.21</ecNumber>
    </recommendedName>
</protein>
<evidence type="ECO:0000256" key="4">
    <source>
        <dbReference type="ARBA" id="ARBA00022729"/>
    </source>
</evidence>
<feature type="domain" description="Fibronectin type III-like" evidence="8">
    <location>
        <begin position="677"/>
        <end position="747"/>
    </location>
</feature>
<feature type="signal peptide" evidence="7">
    <location>
        <begin position="1"/>
        <end position="19"/>
    </location>
</feature>
<evidence type="ECO:0000256" key="5">
    <source>
        <dbReference type="ARBA" id="ARBA00022801"/>
    </source>
</evidence>
<dbReference type="EMBL" id="FXTP01000014">
    <property type="protein sequence ID" value="SMO88702.1"/>
    <property type="molecule type" value="Genomic_DNA"/>
</dbReference>